<evidence type="ECO:0000313" key="1">
    <source>
        <dbReference type="EMBL" id="DAE18028.1"/>
    </source>
</evidence>
<protein>
    <submittedName>
        <fullName evidence="1">Uncharacterized protein</fullName>
    </submittedName>
</protein>
<reference evidence="1" key="1">
    <citation type="journal article" date="2021" name="Proc. Natl. Acad. Sci. U.S.A.">
        <title>A Catalog of Tens of Thousands of Viruses from Human Metagenomes Reveals Hidden Associations with Chronic Diseases.</title>
        <authorList>
            <person name="Tisza M.J."/>
            <person name="Buck C.B."/>
        </authorList>
    </citation>
    <scope>NUCLEOTIDE SEQUENCE</scope>
    <source>
        <strain evidence="1">Ctr8v12</strain>
    </source>
</reference>
<dbReference type="EMBL" id="BK015649">
    <property type="protein sequence ID" value="DAE18028.1"/>
    <property type="molecule type" value="Genomic_DNA"/>
</dbReference>
<organism evidence="1">
    <name type="scientific">Siphoviridae sp. ctr8v12</name>
    <dbReference type="NCBI Taxonomy" id="2825685"/>
    <lineage>
        <taxon>Viruses</taxon>
        <taxon>Duplodnaviria</taxon>
        <taxon>Heunggongvirae</taxon>
        <taxon>Uroviricota</taxon>
        <taxon>Caudoviricetes</taxon>
    </lineage>
</organism>
<accession>A0A8S5QHL7</accession>
<sequence length="43" mass="4708">MNAARNTGRNLARNLGVDASVLSLPYWRKQRGYTTTSRGLANG</sequence>
<name>A0A8S5QHL7_9CAUD</name>
<proteinExistence type="predicted"/>